<protein>
    <submittedName>
        <fullName evidence="1">Uncharacterized protein</fullName>
    </submittedName>
</protein>
<accession>A0AAV5W0P8</accession>
<name>A0AAV5W0P8_9BILA</name>
<keyword evidence="2" id="KW-1185">Reference proteome</keyword>
<feature type="non-terminal residue" evidence="1">
    <location>
        <position position="64"/>
    </location>
</feature>
<comment type="caution">
    <text evidence="1">The sequence shown here is derived from an EMBL/GenBank/DDBJ whole genome shotgun (WGS) entry which is preliminary data.</text>
</comment>
<sequence length="64" mass="7315">ATNSNEDENLDVTLKKMQKMVAAKMNPEMEDWIKKNCPTTSEGKQRTPPLPIEELYNVPEMPIP</sequence>
<dbReference type="AlphaFoldDB" id="A0AAV5W0P8"/>
<reference evidence="1" key="1">
    <citation type="submission" date="2023-10" db="EMBL/GenBank/DDBJ databases">
        <title>Genome assembly of Pristionchus species.</title>
        <authorList>
            <person name="Yoshida K."/>
            <person name="Sommer R.J."/>
        </authorList>
    </citation>
    <scope>NUCLEOTIDE SEQUENCE</scope>
    <source>
        <strain evidence="1">RS5133</strain>
    </source>
</reference>
<organism evidence="1 2">
    <name type="scientific">Pristionchus fissidentatus</name>
    <dbReference type="NCBI Taxonomy" id="1538716"/>
    <lineage>
        <taxon>Eukaryota</taxon>
        <taxon>Metazoa</taxon>
        <taxon>Ecdysozoa</taxon>
        <taxon>Nematoda</taxon>
        <taxon>Chromadorea</taxon>
        <taxon>Rhabditida</taxon>
        <taxon>Rhabditina</taxon>
        <taxon>Diplogasteromorpha</taxon>
        <taxon>Diplogasteroidea</taxon>
        <taxon>Neodiplogasteridae</taxon>
        <taxon>Pristionchus</taxon>
    </lineage>
</organism>
<gene>
    <name evidence="1" type="ORF">PFISCL1PPCAC_16703</name>
</gene>
<evidence type="ECO:0000313" key="2">
    <source>
        <dbReference type="Proteomes" id="UP001432322"/>
    </source>
</evidence>
<evidence type="ECO:0000313" key="1">
    <source>
        <dbReference type="EMBL" id="GMT25406.1"/>
    </source>
</evidence>
<dbReference type="Proteomes" id="UP001432322">
    <property type="component" value="Unassembled WGS sequence"/>
</dbReference>
<feature type="non-terminal residue" evidence="1">
    <location>
        <position position="1"/>
    </location>
</feature>
<proteinExistence type="predicted"/>
<dbReference type="EMBL" id="BTSY01000004">
    <property type="protein sequence ID" value="GMT25406.1"/>
    <property type="molecule type" value="Genomic_DNA"/>
</dbReference>